<keyword evidence="16" id="KW-1185">Reference proteome</keyword>
<dbReference type="InterPro" id="IPR039426">
    <property type="entry name" value="TonB-dep_rcpt-like"/>
</dbReference>
<dbReference type="Proteomes" id="UP000285780">
    <property type="component" value="Unassembled WGS sequence"/>
</dbReference>
<evidence type="ECO:0000256" key="3">
    <source>
        <dbReference type="ARBA" id="ARBA00022452"/>
    </source>
</evidence>
<dbReference type="Gene3D" id="2.60.40.1120">
    <property type="entry name" value="Carboxypeptidase-like, regulatory domain"/>
    <property type="match status" value="1"/>
</dbReference>
<keyword evidence="9" id="KW-0798">TonB box</keyword>
<evidence type="ECO:0000313" key="16">
    <source>
        <dbReference type="Proteomes" id="UP000285780"/>
    </source>
</evidence>
<keyword evidence="5 12" id="KW-0812">Transmembrane</keyword>
<evidence type="ECO:0000256" key="13">
    <source>
        <dbReference type="SAM" id="SignalP"/>
    </source>
</evidence>
<dbReference type="InterPro" id="IPR008969">
    <property type="entry name" value="CarboxyPept-like_regulatory"/>
</dbReference>
<evidence type="ECO:0000256" key="11">
    <source>
        <dbReference type="ARBA" id="ARBA00023237"/>
    </source>
</evidence>
<dbReference type="InterPro" id="IPR037066">
    <property type="entry name" value="Plug_dom_sf"/>
</dbReference>
<keyword evidence="2 12" id="KW-0813">Transport</keyword>
<keyword evidence="10 12" id="KW-0472">Membrane</keyword>
<evidence type="ECO:0000256" key="4">
    <source>
        <dbReference type="ARBA" id="ARBA00022496"/>
    </source>
</evidence>
<dbReference type="SUPFAM" id="SSF56935">
    <property type="entry name" value="Porins"/>
    <property type="match status" value="1"/>
</dbReference>
<keyword evidence="4" id="KW-0410">Iron transport</keyword>
<keyword evidence="7" id="KW-0408">Iron</keyword>
<name>A0A420E5B0_9FLAO</name>
<evidence type="ECO:0000256" key="9">
    <source>
        <dbReference type="ARBA" id="ARBA00023077"/>
    </source>
</evidence>
<keyword evidence="11 12" id="KW-0998">Cell outer membrane</keyword>
<keyword evidence="15" id="KW-0675">Receptor</keyword>
<dbReference type="GO" id="GO:0009279">
    <property type="term" value="C:cell outer membrane"/>
    <property type="evidence" value="ECO:0007669"/>
    <property type="project" value="UniProtKB-SubCell"/>
</dbReference>
<accession>A0A420E5B0</accession>
<evidence type="ECO:0000256" key="6">
    <source>
        <dbReference type="ARBA" id="ARBA00022729"/>
    </source>
</evidence>
<protein>
    <submittedName>
        <fullName evidence="15">Outer membrane receptor protein involved in Fe transport</fullName>
    </submittedName>
</protein>
<sequence>MKTFKNVLLVALFFATATVLGQTKLTGKVVDEMGEPLPGANVVVKGTTNGSATDFDGKFILNASSNTGAVVVSFVGYTNKEVSFSGTSDLGTIALQPSNTLDEIVIVGKGVIDLVQERKTPVAASTIRASEIQAKLGNQEFPEILNTTPSVYATKTGGGYGDGTLRVRGFGQVNTAVIINGQPVNDMENGSVYWSNWQGLSDVASGIQIQRGLGASKLAVPSVGGTMTIVTKSTDNNEGGALASSFGNDGYYKTTLSYNTGVNEKGWATSVLIGRWQGDGYVDGTEGEGYTYLFSLGYKPSEQHAFNFTFTGAAQWHNQRSTSLSIRDFMNYGGKDFRRFNADWGTLNGEEYSFRRNFYNKPIATLNWDWNINDNLSLSTSVYGSWGRGGGTGSRGSNFGINPFRKDLTEAIADGNLPYRKTDGTIDFDAVVANNRAGNPYTGDTGRGAYQGLIIGSNGYSEDGVNSNVAIRRASMNSHNWYGAISNLKYELNDWTFGLGVDVRSYEGFHYRVLNDLLGLDGYYSTGNKNLDTGVIQTETIKASPFNDSGLGGAKIDYYNVGEVNWYGANGLVEYDNNDNLSAVVQFGLSKQTYTRIDYFDQINNVVSDTESKTGGYVKGGLNYNINDAHNVFFNSGLIKRQPFFDAVFPNFSNNINEDAENETITSFELGYGFKSEFIDVNLNLYNTTWADRFISRTIRGTDAVDDGTATFSGLKQVHSGIELEYTIRPFDRMRLKGMVSVGNWEYKDDVTASVFDSSQTLVDSATLYIDGTKVGDAAQTTATLGLNYDITSNFDFSADWRYAAQLYSDFSFQLDTRNWANDAAFLSPNNRGALELPSYNLFDIGAGYKLNFDNDSSLSFRVNVNNLFDTEYIAEASSSIYTDDTDPQVNPVTTVSTYKGIDTRNQVWFGFGRTWNLSLKYQF</sequence>
<dbReference type="AlphaFoldDB" id="A0A420E5B0"/>
<dbReference type="PANTHER" id="PTHR32552:SF68">
    <property type="entry name" value="FERRICHROME OUTER MEMBRANE TRANSPORTER_PHAGE RECEPTOR"/>
    <property type="match status" value="1"/>
</dbReference>
<dbReference type="PANTHER" id="PTHR32552">
    <property type="entry name" value="FERRICHROME IRON RECEPTOR-RELATED"/>
    <property type="match status" value="1"/>
</dbReference>
<dbReference type="Gene3D" id="2.170.130.10">
    <property type="entry name" value="TonB-dependent receptor, plug domain"/>
    <property type="match status" value="1"/>
</dbReference>
<dbReference type="InterPro" id="IPR010917">
    <property type="entry name" value="TonB_rcpt_CS"/>
</dbReference>
<keyword evidence="8" id="KW-0406">Ion transport</keyword>
<evidence type="ECO:0000256" key="5">
    <source>
        <dbReference type="ARBA" id="ARBA00022692"/>
    </source>
</evidence>
<evidence type="ECO:0000256" key="12">
    <source>
        <dbReference type="PROSITE-ProRule" id="PRU01360"/>
    </source>
</evidence>
<comment type="subcellular location">
    <subcellularLocation>
        <location evidence="1 12">Cell outer membrane</location>
        <topology evidence="1 12">Multi-pass membrane protein</topology>
    </subcellularLocation>
</comment>
<dbReference type="InterPro" id="IPR036942">
    <property type="entry name" value="Beta-barrel_TonB_sf"/>
</dbReference>
<comment type="caution">
    <text evidence="15">The sequence shown here is derived from an EMBL/GenBank/DDBJ whole genome shotgun (WGS) entry which is preliminary data.</text>
</comment>
<feature type="chain" id="PRO_5019337070" evidence="13">
    <location>
        <begin position="22"/>
        <end position="924"/>
    </location>
</feature>
<feature type="domain" description="TonB-dependent receptor plug" evidence="14">
    <location>
        <begin position="117"/>
        <end position="225"/>
    </location>
</feature>
<evidence type="ECO:0000256" key="8">
    <source>
        <dbReference type="ARBA" id="ARBA00023065"/>
    </source>
</evidence>
<dbReference type="EMBL" id="RAQM01000006">
    <property type="protein sequence ID" value="RKF05252.1"/>
    <property type="molecule type" value="Genomic_DNA"/>
</dbReference>
<dbReference type="RefSeq" id="WP_120185971.1">
    <property type="nucleotide sequence ID" value="NZ_RAQM01000006.1"/>
</dbReference>
<dbReference type="Gene3D" id="2.40.170.20">
    <property type="entry name" value="TonB-dependent receptor, beta-barrel domain"/>
    <property type="match status" value="1"/>
</dbReference>
<dbReference type="SUPFAM" id="SSF49464">
    <property type="entry name" value="Carboxypeptidase regulatory domain-like"/>
    <property type="match status" value="1"/>
</dbReference>
<dbReference type="PROSITE" id="PS52016">
    <property type="entry name" value="TONB_DEPENDENT_REC_3"/>
    <property type="match status" value="1"/>
</dbReference>
<dbReference type="GO" id="GO:0015344">
    <property type="term" value="F:siderophore uptake transmembrane transporter activity"/>
    <property type="evidence" value="ECO:0007669"/>
    <property type="project" value="TreeGrafter"/>
</dbReference>
<comment type="similarity">
    <text evidence="12">Belongs to the TonB-dependent receptor family.</text>
</comment>
<dbReference type="PROSITE" id="PS01156">
    <property type="entry name" value="TONB_DEPENDENT_REC_2"/>
    <property type="match status" value="1"/>
</dbReference>
<reference evidence="15 16" key="1">
    <citation type="submission" date="2018-09" db="EMBL/GenBank/DDBJ databases">
        <title>Genomic Encyclopedia of Archaeal and Bacterial Type Strains, Phase II (KMG-II): from individual species to whole genera.</title>
        <authorList>
            <person name="Goeker M."/>
        </authorList>
    </citation>
    <scope>NUCLEOTIDE SEQUENCE [LARGE SCALE GENOMIC DNA]</scope>
    <source>
        <strain evidence="15 16">DSM 16505</strain>
    </source>
</reference>
<evidence type="ECO:0000256" key="1">
    <source>
        <dbReference type="ARBA" id="ARBA00004571"/>
    </source>
</evidence>
<keyword evidence="6 13" id="KW-0732">Signal</keyword>
<organism evidence="15 16">
    <name type="scientific">Tenacibaculum lutimaris</name>
    <dbReference type="NCBI Taxonomy" id="285258"/>
    <lineage>
        <taxon>Bacteria</taxon>
        <taxon>Pseudomonadati</taxon>
        <taxon>Bacteroidota</taxon>
        <taxon>Flavobacteriia</taxon>
        <taxon>Flavobacteriales</taxon>
        <taxon>Flavobacteriaceae</taxon>
        <taxon>Tenacibaculum</taxon>
    </lineage>
</organism>
<evidence type="ECO:0000256" key="10">
    <source>
        <dbReference type="ARBA" id="ARBA00023136"/>
    </source>
</evidence>
<evidence type="ECO:0000256" key="7">
    <source>
        <dbReference type="ARBA" id="ARBA00023004"/>
    </source>
</evidence>
<dbReference type="InterPro" id="IPR012910">
    <property type="entry name" value="Plug_dom"/>
</dbReference>
<dbReference type="Pfam" id="PF07715">
    <property type="entry name" value="Plug"/>
    <property type="match status" value="1"/>
</dbReference>
<dbReference type="Pfam" id="PF13715">
    <property type="entry name" value="CarbopepD_reg_2"/>
    <property type="match status" value="1"/>
</dbReference>
<feature type="signal peptide" evidence="13">
    <location>
        <begin position="1"/>
        <end position="21"/>
    </location>
</feature>
<proteinExistence type="inferred from homology"/>
<evidence type="ECO:0000313" key="15">
    <source>
        <dbReference type="EMBL" id="RKF05252.1"/>
    </source>
</evidence>
<gene>
    <name evidence="15" type="ORF">C8N26_0655</name>
</gene>
<keyword evidence="3 12" id="KW-1134">Transmembrane beta strand</keyword>
<evidence type="ECO:0000256" key="2">
    <source>
        <dbReference type="ARBA" id="ARBA00022448"/>
    </source>
</evidence>
<evidence type="ECO:0000259" key="14">
    <source>
        <dbReference type="Pfam" id="PF07715"/>
    </source>
</evidence>